<dbReference type="Proteomes" id="UP000289708">
    <property type="component" value="Unassembled WGS sequence"/>
</dbReference>
<dbReference type="InterPro" id="IPR036390">
    <property type="entry name" value="WH_DNA-bd_sf"/>
</dbReference>
<dbReference type="PANTHER" id="PTHR30126">
    <property type="entry name" value="HTH-TYPE TRANSCRIPTIONAL REGULATOR"/>
    <property type="match status" value="1"/>
</dbReference>
<evidence type="ECO:0000313" key="7">
    <source>
        <dbReference type="Proteomes" id="UP000289708"/>
    </source>
</evidence>
<dbReference type="SUPFAM" id="SSF53850">
    <property type="entry name" value="Periplasmic binding protein-like II"/>
    <property type="match status" value="1"/>
</dbReference>
<dbReference type="GO" id="GO:0003700">
    <property type="term" value="F:DNA-binding transcription factor activity"/>
    <property type="evidence" value="ECO:0007669"/>
    <property type="project" value="InterPro"/>
</dbReference>
<dbReference type="FunFam" id="1.10.10.10:FF:000001">
    <property type="entry name" value="LysR family transcriptional regulator"/>
    <property type="match status" value="1"/>
</dbReference>
<gene>
    <name evidence="6" type="ORF">EK403_11720</name>
</gene>
<dbReference type="CDD" id="cd05466">
    <property type="entry name" value="PBP2_LTTR_substrate"/>
    <property type="match status" value="1"/>
</dbReference>
<dbReference type="Pfam" id="PF00126">
    <property type="entry name" value="HTH_1"/>
    <property type="match status" value="1"/>
</dbReference>
<dbReference type="InterPro" id="IPR036388">
    <property type="entry name" value="WH-like_DNA-bd_sf"/>
</dbReference>
<dbReference type="InterPro" id="IPR005119">
    <property type="entry name" value="LysR_subst-bd"/>
</dbReference>
<accession>A0A4Q0MJE7</accession>
<evidence type="ECO:0000256" key="4">
    <source>
        <dbReference type="ARBA" id="ARBA00023163"/>
    </source>
</evidence>
<dbReference type="InterPro" id="IPR000847">
    <property type="entry name" value="LysR_HTH_N"/>
</dbReference>
<feature type="domain" description="HTH lysR-type" evidence="5">
    <location>
        <begin position="10"/>
        <end position="67"/>
    </location>
</feature>
<dbReference type="SUPFAM" id="SSF46785">
    <property type="entry name" value="Winged helix' DNA-binding domain"/>
    <property type="match status" value="1"/>
</dbReference>
<name>A0A4Q0MJE7_9HYPH</name>
<dbReference type="PRINTS" id="PR00039">
    <property type="entry name" value="HTHLYSR"/>
</dbReference>
<comment type="similarity">
    <text evidence="1">Belongs to the LysR transcriptional regulatory family.</text>
</comment>
<organism evidence="6 7">
    <name type="scientific">Hansschlegelia zhihuaiae</name>
    <dbReference type="NCBI Taxonomy" id="405005"/>
    <lineage>
        <taxon>Bacteria</taxon>
        <taxon>Pseudomonadati</taxon>
        <taxon>Pseudomonadota</taxon>
        <taxon>Alphaproteobacteria</taxon>
        <taxon>Hyphomicrobiales</taxon>
        <taxon>Methylopilaceae</taxon>
        <taxon>Hansschlegelia</taxon>
    </lineage>
</organism>
<dbReference type="Gene3D" id="1.10.10.10">
    <property type="entry name" value="Winged helix-like DNA-binding domain superfamily/Winged helix DNA-binding domain"/>
    <property type="match status" value="1"/>
</dbReference>
<evidence type="ECO:0000256" key="1">
    <source>
        <dbReference type="ARBA" id="ARBA00009437"/>
    </source>
</evidence>
<dbReference type="Gene3D" id="3.40.190.290">
    <property type="match status" value="1"/>
</dbReference>
<dbReference type="Pfam" id="PF03466">
    <property type="entry name" value="LysR_substrate"/>
    <property type="match status" value="1"/>
</dbReference>
<keyword evidence="4" id="KW-0804">Transcription</keyword>
<dbReference type="AlphaFoldDB" id="A0A4Q0MJE7"/>
<dbReference type="PANTHER" id="PTHR30126:SF39">
    <property type="entry name" value="HTH-TYPE TRANSCRIPTIONAL REGULATOR CYSL"/>
    <property type="match status" value="1"/>
</dbReference>
<keyword evidence="7" id="KW-1185">Reference proteome</keyword>
<dbReference type="EMBL" id="RYFI01000010">
    <property type="protein sequence ID" value="RXF73219.1"/>
    <property type="molecule type" value="Genomic_DNA"/>
</dbReference>
<evidence type="ECO:0000256" key="3">
    <source>
        <dbReference type="ARBA" id="ARBA00023125"/>
    </source>
</evidence>
<sequence length="322" mass="33485">MPARPDDLPFDLRSLEIFLAVCEAGGMAAAARRVGLTQPAVSTAVAELEARLGAGLFDRTVRPLALTPAGALLRQRASALISEARQIAPGLREVARGRLPLVRLGLVDSLSRALAAPLAGHLAARADQVSILSGLTSAHAGALVTRNLDLMIGVDDLGDVAGLERWPIATETYLLALPRGTHVGTVADLAALARELTFVRFSARSSTGVEIERHLRRLGLELPRGLEFDTPYGVAATVAAGGHFAVTTPLCVLEAACDVAGVSFAPTPGPRLTRRLTLVALARVLGRLPQDVAEFARARLAAEALPAIEAASPALAGAIEIG</sequence>
<dbReference type="PROSITE" id="PS50931">
    <property type="entry name" value="HTH_LYSR"/>
    <property type="match status" value="1"/>
</dbReference>
<dbReference type="GO" id="GO:0000976">
    <property type="term" value="F:transcription cis-regulatory region binding"/>
    <property type="evidence" value="ECO:0007669"/>
    <property type="project" value="TreeGrafter"/>
</dbReference>
<reference evidence="6 7" key="1">
    <citation type="submission" date="2018-12" db="EMBL/GenBank/DDBJ databases">
        <title>bacterium Hansschlegelia zhihuaiae S113.</title>
        <authorList>
            <person name="He J."/>
        </authorList>
    </citation>
    <scope>NUCLEOTIDE SEQUENCE [LARGE SCALE GENOMIC DNA]</scope>
    <source>
        <strain evidence="6 7">S 113</strain>
    </source>
</reference>
<dbReference type="OrthoDB" id="7492271at2"/>
<evidence type="ECO:0000256" key="2">
    <source>
        <dbReference type="ARBA" id="ARBA00023015"/>
    </source>
</evidence>
<comment type="caution">
    <text evidence="6">The sequence shown here is derived from an EMBL/GenBank/DDBJ whole genome shotgun (WGS) entry which is preliminary data.</text>
</comment>
<keyword evidence="3" id="KW-0238">DNA-binding</keyword>
<evidence type="ECO:0000259" key="5">
    <source>
        <dbReference type="PROSITE" id="PS50931"/>
    </source>
</evidence>
<evidence type="ECO:0000313" key="6">
    <source>
        <dbReference type="EMBL" id="RXF73219.1"/>
    </source>
</evidence>
<keyword evidence="2" id="KW-0805">Transcription regulation</keyword>
<proteinExistence type="inferred from homology"/>
<protein>
    <submittedName>
        <fullName evidence="6">LysR family transcriptional regulator</fullName>
    </submittedName>
</protein>